<keyword evidence="3" id="KW-1185">Reference proteome</keyword>
<feature type="transmembrane region" description="Helical" evidence="1">
    <location>
        <begin position="15"/>
        <end position="33"/>
    </location>
</feature>
<evidence type="ECO:0000256" key="1">
    <source>
        <dbReference type="SAM" id="Phobius"/>
    </source>
</evidence>
<sequence>MTIISSNGGEKLPEAPIFAIFLNIASFFCKFLFFDMNAKATIQNHQKITKQNHSCRYCLHETSSNCRVLCTSSKLEKDEVVYGFAGVHVYRICKRNWRFNGRKFPGKSKAAPTENFVLNILTVLK</sequence>
<comment type="caution">
    <text evidence="2">The sequence shown here is derived from an EMBL/GenBank/DDBJ whole genome shotgun (WGS) entry which is preliminary data.</text>
</comment>
<keyword evidence="1" id="KW-0472">Membrane</keyword>
<accession>A0A016S8G8</accession>
<gene>
    <name evidence="2" type="primary">Acey_s0275.g1036</name>
    <name evidence="2" type="ORF">Y032_0275g1036</name>
</gene>
<keyword evidence="1" id="KW-1133">Transmembrane helix</keyword>
<proteinExistence type="predicted"/>
<organism evidence="2 3">
    <name type="scientific">Ancylostoma ceylanicum</name>
    <dbReference type="NCBI Taxonomy" id="53326"/>
    <lineage>
        <taxon>Eukaryota</taxon>
        <taxon>Metazoa</taxon>
        <taxon>Ecdysozoa</taxon>
        <taxon>Nematoda</taxon>
        <taxon>Chromadorea</taxon>
        <taxon>Rhabditida</taxon>
        <taxon>Rhabditina</taxon>
        <taxon>Rhabditomorpha</taxon>
        <taxon>Strongyloidea</taxon>
        <taxon>Ancylostomatidae</taxon>
        <taxon>Ancylostomatinae</taxon>
        <taxon>Ancylostoma</taxon>
    </lineage>
</organism>
<evidence type="ECO:0000313" key="2">
    <source>
        <dbReference type="EMBL" id="EYB86627.1"/>
    </source>
</evidence>
<dbReference type="Proteomes" id="UP000024635">
    <property type="component" value="Unassembled WGS sequence"/>
</dbReference>
<name>A0A016S8G8_9BILA</name>
<keyword evidence="1" id="KW-0812">Transmembrane</keyword>
<reference evidence="3" key="1">
    <citation type="journal article" date="2015" name="Nat. Genet.">
        <title>The genome and transcriptome of the zoonotic hookworm Ancylostoma ceylanicum identify infection-specific gene families.</title>
        <authorList>
            <person name="Schwarz E.M."/>
            <person name="Hu Y."/>
            <person name="Antoshechkin I."/>
            <person name="Miller M.M."/>
            <person name="Sternberg P.W."/>
            <person name="Aroian R.V."/>
        </authorList>
    </citation>
    <scope>NUCLEOTIDE SEQUENCE</scope>
    <source>
        <strain evidence="3">HY135</strain>
    </source>
</reference>
<protein>
    <submittedName>
        <fullName evidence="2">Uncharacterized protein</fullName>
    </submittedName>
</protein>
<evidence type="ECO:0000313" key="3">
    <source>
        <dbReference type="Proteomes" id="UP000024635"/>
    </source>
</evidence>
<dbReference type="AlphaFoldDB" id="A0A016S8G8"/>
<dbReference type="EMBL" id="JARK01001611">
    <property type="protein sequence ID" value="EYB86627.1"/>
    <property type="molecule type" value="Genomic_DNA"/>
</dbReference>